<proteinExistence type="predicted"/>
<keyword evidence="4" id="KW-1133">Transmembrane helix</keyword>
<dbReference type="GO" id="GO:0016020">
    <property type="term" value="C:membrane"/>
    <property type="evidence" value="ECO:0007669"/>
    <property type="project" value="UniProtKB-SubCell"/>
</dbReference>
<dbReference type="Gene3D" id="1.10.287.90">
    <property type="match status" value="1"/>
</dbReference>
<organism evidence="5 6">
    <name type="scientific">Duganella callida</name>
    <dbReference type="NCBI Taxonomy" id="2561932"/>
    <lineage>
        <taxon>Bacteria</taxon>
        <taxon>Pseudomonadati</taxon>
        <taxon>Pseudomonadota</taxon>
        <taxon>Betaproteobacteria</taxon>
        <taxon>Burkholderiales</taxon>
        <taxon>Oxalobacteraceae</taxon>
        <taxon>Telluria group</taxon>
        <taxon>Duganella</taxon>
    </lineage>
</organism>
<keyword evidence="3 4" id="KW-0472">Membrane</keyword>
<feature type="transmembrane region" description="Helical" evidence="4">
    <location>
        <begin position="35"/>
        <end position="55"/>
    </location>
</feature>
<dbReference type="SUPFAM" id="SSF81464">
    <property type="entry name" value="Cytochrome c oxidase subunit II-like, transmembrane region"/>
    <property type="match status" value="1"/>
</dbReference>
<evidence type="ECO:0000256" key="3">
    <source>
        <dbReference type="ARBA" id="ARBA00023136"/>
    </source>
</evidence>
<accession>A0A4Y9SS04</accession>
<keyword evidence="6" id="KW-1185">Reference proteome</keyword>
<feature type="non-terminal residue" evidence="5">
    <location>
        <position position="75"/>
    </location>
</feature>
<evidence type="ECO:0000256" key="4">
    <source>
        <dbReference type="SAM" id="Phobius"/>
    </source>
</evidence>
<name>A0A4Y9SS04_9BURK</name>
<dbReference type="Proteomes" id="UP000297729">
    <property type="component" value="Unassembled WGS sequence"/>
</dbReference>
<sequence>MAATPSQAVSVAVRQDALQPGGVQAEHILHLWNGTLILCTLVFVLVAGAVLIALWRAPRGSAHNAPDLAPDGRAG</sequence>
<evidence type="ECO:0000256" key="2">
    <source>
        <dbReference type="ARBA" id="ARBA00022692"/>
    </source>
</evidence>
<comment type="caution">
    <text evidence="5">The sequence shown here is derived from an EMBL/GenBank/DDBJ whole genome shotgun (WGS) entry which is preliminary data.</text>
</comment>
<evidence type="ECO:0000313" key="6">
    <source>
        <dbReference type="Proteomes" id="UP000297729"/>
    </source>
</evidence>
<dbReference type="AlphaFoldDB" id="A0A4Y9SS04"/>
<dbReference type="InterPro" id="IPR036257">
    <property type="entry name" value="Cyt_c_oxidase_su2_TM_sf"/>
</dbReference>
<keyword evidence="2 4" id="KW-0812">Transmembrane</keyword>
<evidence type="ECO:0000313" key="5">
    <source>
        <dbReference type="EMBL" id="TFW27974.1"/>
    </source>
</evidence>
<dbReference type="EMBL" id="SPVG01000060">
    <property type="protein sequence ID" value="TFW27974.1"/>
    <property type="molecule type" value="Genomic_DNA"/>
</dbReference>
<comment type="subcellular location">
    <subcellularLocation>
        <location evidence="1">Membrane</location>
    </subcellularLocation>
</comment>
<protein>
    <submittedName>
        <fullName evidence="5">Cytochrome C oxidase subunit II</fullName>
    </submittedName>
</protein>
<reference evidence="5 6" key="1">
    <citation type="submission" date="2019-03" db="EMBL/GenBank/DDBJ databases">
        <title>Draft Genome Sequence of Duganella callidus sp. nov., a Novel Duganella Species Isolated from Cultivated Soil.</title>
        <authorList>
            <person name="Raths R."/>
            <person name="Peta V."/>
            <person name="Bucking H."/>
        </authorList>
    </citation>
    <scope>NUCLEOTIDE SEQUENCE [LARGE SCALE GENOMIC DNA]</scope>
    <source>
        <strain evidence="5 6">DN04</strain>
    </source>
</reference>
<gene>
    <name evidence="5" type="ORF">E4L98_06075</name>
</gene>
<evidence type="ECO:0000256" key="1">
    <source>
        <dbReference type="ARBA" id="ARBA00004370"/>
    </source>
</evidence>